<reference evidence="6" key="1">
    <citation type="submission" date="2022-07" db="EMBL/GenBank/DDBJ databases">
        <title>Chromosome-level genome of Muraenolepis orangiensis.</title>
        <authorList>
            <person name="Kim J."/>
        </authorList>
    </citation>
    <scope>NUCLEOTIDE SEQUENCE</scope>
    <source>
        <strain evidence="6">KU_S4_2022</strain>
        <tissue evidence="6">Muscle</tissue>
    </source>
</reference>
<dbReference type="Gene3D" id="1.10.8.270">
    <property type="entry name" value="putative rabgap domain of human tbc1 domain family member 14 like domains"/>
    <property type="match status" value="1"/>
</dbReference>
<dbReference type="Gene3D" id="1.10.472.80">
    <property type="entry name" value="Ypt/Rab-GAP domain of gyp1p, domain 3"/>
    <property type="match status" value="1"/>
</dbReference>
<protein>
    <recommendedName>
        <fullName evidence="5">Rab-GAP TBC domain-containing protein</fullName>
    </recommendedName>
</protein>
<dbReference type="Pfam" id="PF00566">
    <property type="entry name" value="RabGAP-TBC"/>
    <property type="match status" value="1"/>
</dbReference>
<dbReference type="SMART" id="SM00164">
    <property type="entry name" value="TBC"/>
    <property type="match status" value="1"/>
</dbReference>
<evidence type="ECO:0000259" key="5">
    <source>
        <dbReference type="PROSITE" id="PS50086"/>
    </source>
</evidence>
<evidence type="ECO:0000256" key="4">
    <source>
        <dbReference type="SAM" id="MobiDB-lite"/>
    </source>
</evidence>
<name>A0A9Q0E3U1_9TELE</name>
<evidence type="ECO:0000256" key="1">
    <source>
        <dbReference type="ARBA" id="ARBA00022553"/>
    </source>
</evidence>
<gene>
    <name evidence="6" type="ORF">NHX12_034055</name>
</gene>
<dbReference type="AlphaFoldDB" id="A0A9Q0E3U1"/>
<dbReference type="EMBL" id="JANIIK010000048">
    <property type="protein sequence ID" value="KAJ3600105.1"/>
    <property type="molecule type" value="Genomic_DNA"/>
</dbReference>
<dbReference type="FunFam" id="1.10.8.270:FF:000003">
    <property type="entry name" value="Ecotropic viral integration site 5"/>
    <property type="match status" value="1"/>
</dbReference>
<dbReference type="OrthoDB" id="295078at2759"/>
<dbReference type="Proteomes" id="UP001148018">
    <property type="component" value="Unassembled WGS sequence"/>
</dbReference>
<feature type="coiled-coil region" evidence="3">
    <location>
        <begin position="575"/>
        <end position="738"/>
    </location>
</feature>
<keyword evidence="1" id="KW-0597">Phosphoprotein</keyword>
<comment type="caution">
    <text evidence="6">The sequence shown here is derived from an EMBL/GenBank/DDBJ whole genome shotgun (WGS) entry which is preliminary data.</text>
</comment>
<dbReference type="SUPFAM" id="SSF47923">
    <property type="entry name" value="Ypt/Rab-GAP domain of gyp1p"/>
    <property type="match status" value="2"/>
</dbReference>
<evidence type="ECO:0000313" key="6">
    <source>
        <dbReference type="EMBL" id="KAJ3600105.1"/>
    </source>
</evidence>
<dbReference type="InterPro" id="IPR000195">
    <property type="entry name" value="Rab-GAP-TBC_dom"/>
</dbReference>
<evidence type="ECO:0000256" key="3">
    <source>
        <dbReference type="SAM" id="Coils"/>
    </source>
</evidence>
<keyword evidence="2 3" id="KW-0175">Coiled coil</keyword>
<proteinExistence type="predicted"/>
<evidence type="ECO:0000256" key="2">
    <source>
        <dbReference type="ARBA" id="ARBA00023054"/>
    </source>
</evidence>
<dbReference type="GO" id="GO:0031267">
    <property type="term" value="F:small GTPase binding"/>
    <property type="evidence" value="ECO:0007669"/>
    <property type="project" value="TreeGrafter"/>
</dbReference>
<feature type="coiled-coil region" evidence="3">
    <location>
        <begin position="264"/>
        <end position="291"/>
    </location>
</feature>
<sequence length="857" mass="97598">MVRKGIPHHFRAIVWQLLCNAQNMPIKEQYSELLKMTSPCEKLIRRDIARTYPEHQFFKEKDSLGQEVLFNVMKAYSLVDREVGYCQGSAFIVGLLLMQMPEEEAFCVFVKLMQDYRLRELFKPSMAELGLCMYQFEWMIQEHLPELQVHFQAQSFHTSMYASSWFLTIFLTSFSLPVATRIFDIFMCEGLEIVFRVGIAILQMNQADLIQLDMEGMLQHFQRVIPHQLDSGPDKVIQAAYQVKYNTKKMKKLEKEYTSIKTKEMEEQVEIKRLRTENRLLKQRIDTLEKCPVILPPPLTLTNTLLTCFSSTSHAHQHAPHLLLLHLSRSPTRSSPASPPPLTLTNTLLTCFSSTSHAHQHAPHLLLLHLSRSPTRSSPASPPPLTLTNTLLTCFSSTSHAHQHAPHLLLLHLSRSPTRSSPASPPPLTLTNTLLTCFSSTSHGQVTRAQEAEESYLLKRELATVRQQSEELSAQLEQASKAILHLQQPKARLRISEEVPTLSSLPKVHARYSEDSVLQLEQELVQARLKEAESQCALKEMQDKVLDIERRNMSLPDDTNVVRLQEELMAVKLREAEALTGLKELRQQVRDLEDHWQRHLARTTGRWKDAPRKNAVSELQDELMSVRLREAEAQAELRETRQRMMELETQGQIHSNQLRRAELEGRGLQDRVQTVTSQNKELSGQLQEIKRKQAEIQCKSKEEVMAVRLREADNMAAMAELQQHISELEIQKEEGKVQGQLNHTDSSQYIRDLKDQISELKHEICCLKGQRSSARPPSFDGIHIVNHYTERAGESSPSSDEDTATGAVSARGQLRAAVGGRLRLHPNLDDTDSEGEEDGETLRLSLPPGAPHKSTAV</sequence>
<evidence type="ECO:0000313" key="7">
    <source>
        <dbReference type="Proteomes" id="UP001148018"/>
    </source>
</evidence>
<dbReference type="InterPro" id="IPR050302">
    <property type="entry name" value="Rab_GAP_TBC_domain"/>
</dbReference>
<feature type="compositionally biased region" description="Acidic residues" evidence="4">
    <location>
        <begin position="829"/>
        <end position="839"/>
    </location>
</feature>
<organism evidence="6 7">
    <name type="scientific">Muraenolepis orangiensis</name>
    <name type="common">Patagonian moray cod</name>
    <dbReference type="NCBI Taxonomy" id="630683"/>
    <lineage>
        <taxon>Eukaryota</taxon>
        <taxon>Metazoa</taxon>
        <taxon>Chordata</taxon>
        <taxon>Craniata</taxon>
        <taxon>Vertebrata</taxon>
        <taxon>Euteleostomi</taxon>
        <taxon>Actinopterygii</taxon>
        <taxon>Neopterygii</taxon>
        <taxon>Teleostei</taxon>
        <taxon>Neoteleostei</taxon>
        <taxon>Acanthomorphata</taxon>
        <taxon>Zeiogadaria</taxon>
        <taxon>Gadariae</taxon>
        <taxon>Gadiformes</taxon>
        <taxon>Muraenolepidoidei</taxon>
        <taxon>Muraenolepididae</taxon>
        <taxon>Muraenolepis</taxon>
    </lineage>
</organism>
<dbReference type="PROSITE" id="PS50086">
    <property type="entry name" value="TBC_RABGAP"/>
    <property type="match status" value="1"/>
</dbReference>
<accession>A0A9Q0E3U1</accession>
<dbReference type="InterPro" id="IPR035969">
    <property type="entry name" value="Rab-GAP_TBC_sf"/>
</dbReference>
<dbReference type="GO" id="GO:0005096">
    <property type="term" value="F:GTPase activator activity"/>
    <property type="evidence" value="ECO:0007669"/>
    <property type="project" value="UniProtKB-ARBA"/>
</dbReference>
<feature type="domain" description="Rab-GAP TBC" evidence="5">
    <location>
        <begin position="5"/>
        <end position="190"/>
    </location>
</feature>
<dbReference type="FunFam" id="1.10.472.80:FF:000002">
    <property type="entry name" value="Ecotropic viral integration site 5"/>
    <property type="match status" value="1"/>
</dbReference>
<dbReference type="PANTHER" id="PTHR47219:SF11">
    <property type="entry name" value="EVI5-LIKE PROTEIN ISOFORM X1"/>
    <property type="match status" value="1"/>
</dbReference>
<dbReference type="PANTHER" id="PTHR47219">
    <property type="entry name" value="RAB GTPASE-ACTIVATING PROTEIN 1-LIKE"/>
    <property type="match status" value="1"/>
</dbReference>
<feature type="region of interest" description="Disordered" evidence="4">
    <location>
        <begin position="790"/>
        <end position="857"/>
    </location>
</feature>
<keyword evidence="7" id="KW-1185">Reference proteome</keyword>
<dbReference type="Gene3D" id="1.10.10.750">
    <property type="entry name" value="Ypt/Rab-GAP domain of gyp1p, domain 1"/>
    <property type="match status" value="1"/>
</dbReference>